<dbReference type="EMBL" id="JAGJCB010000016">
    <property type="protein sequence ID" value="MBP0905046.1"/>
    <property type="molecule type" value="Genomic_DNA"/>
</dbReference>
<dbReference type="Gene3D" id="1.10.3210.10">
    <property type="entry name" value="Hypothetical protein af1432"/>
    <property type="match status" value="1"/>
</dbReference>
<dbReference type="PANTHER" id="PTHR11845">
    <property type="entry name" value="5'-DEOXYNUCLEOTIDASE HDDC2"/>
    <property type="match status" value="1"/>
</dbReference>
<comment type="caution">
    <text evidence="4">The sequence shown here is derived from an EMBL/GenBank/DDBJ whole genome shotgun (WGS) entry which is preliminary data.</text>
</comment>
<evidence type="ECO:0000313" key="4">
    <source>
        <dbReference type="EMBL" id="MBP0905046.1"/>
    </source>
</evidence>
<dbReference type="Pfam" id="PF13023">
    <property type="entry name" value="HD_3"/>
    <property type="match status" value="1"/>
</dbReference>
<keyword evidence="2" id="KW-0378">Hydrolase</keyword>
<proteinExistence type="predicted"/>
<evidence type="ECO:0000259" key="3">
    <source>
        <dbReference type="Pfam" id="PF13023"/>
    </source>
</evidence>
<feature type="domain" description="HD" evidence="3">
    <location>
        <begin position="14"/>
        <end position="175"/>
    </location>
</feature>
<evidence type="ECO:0000313" key="5">
    <source>
        <dbReference type="Proteomes" id="UP000670776"/>
    </source>
</evidence>
<dbReference type="InterPro" id="IPR039356">
    <property type="entry name" value="YfbR/HDDC2"/>
</dbReference>
<dbReference type="PANTHER" id="PTHR11845:SF13">
    <property type="entry name" value="5'-DEOXYNUCLEOTIDASE HDDC2"/>
    <property type="match status" value="1"/>
</dbReference>
<dbReference type="SUPFAM" id="SSF109604">
    <property type="entry name" value="HD-domain/PDEase-like"/>
    <property type="match status" value="1"/>
</dbReference>
<dbReference type="InterPro" id="IPR006674">
    <property type="entry name" value="HD_domain"/>
</dbReference>
<protein>
    <submittedName>
        <fullName evidence="4">HD domain-containing protein</fullName>
    </submittedName>
</protein>
<organism evidence="4 5">
    <name type="scientific">Mariniflexile gromovii</name>
    <dbReference type="NCBI Taxonomy" id="362523"/>
    <lineage>
        <taxon>Bacteria</taxon>
        <taxon>Pseudomonadati</taxon>
        <taxon>Bacteroidota</taxon>
        <taxon>Flavobacteriia</taxon>
        <taxon>Flavobacteriales</taxon>
        <taxon>Flavobacteriaceae</taxon>
        <taxon>Mariniflexile</taxon>
    </lineage>
</organism>
<sequence>MSLESIVKFLTETDKLKLVERHTSPIDSPRKENVAEHSWQLVLMAILLKDYANEKININKVVKMLIIHDLVEIYAGDTFLFDNQNSHDNNDQELHAAKNLYKILPKSNENELYGLWYEFEYGDTPEKHYAKSIDRFAPVLLNFNNKGGTWKKHNISYENLINKLNPINKGSEKLWELTLNYLDKLIQDGHIRCEK</sequence>
<dbReference type="Proteomes" id="UP000670776">
    <property type="component" value="Unassembled WGS sequence"/>
</dbReference>
<reference evidence="4 5" key="1">
    <citation type="submission" date="2021-04" db="EMBL/GenBank/DDBJ databases">
        <title>Mariniflexile gromovii gen. nov., sp. nov., a gliding bacterium isolated from the sea urchin Strongylocentrotus intermedius.</title>
        <authorList>
            <person name="Ko S."/>
            <person name="Le V."/>
            <person name="Ahn C.-Y."/>
            <person name="Oh H.-M."/>
        </authorList>
    </citation>
    <scope>NUCLEOTIDE SEQUENCE [LARGE SCALE GENOMIC DNA]</scope>
    <source>
        <strain evidence="4 5">KCTC 12570</strain>
    </source>
</reference>
<keyword evidence="1" id="KW-0479">Metal-binding</keyword>
<evidence type="ECO:0000256" key="1">
    <source>
        <dbReference type="ARBA" id="ARBA00022723"/>
    </source>
</evidence>
<evidence type="ECO:0000256" key="2">
    <source>
        <dbReference type="ARBA" id="ARBA00022801"/>
    </source>
</evidence>
<name>A0ABS4BWS1_9FLAO</name>
<keyword evidence="5" id="KW-1185">Reference proteome</keyword>
<gene>
    <name evidence="4" type="ORF">J8H85_14495</name>
</gene>
<accession>A0ABS4BWS1</accession>
<dbReference type="RefSeq" id="WP_209655930.1">
    <property type="nucleotide sequence ID" value="NZ_JAGJCB010000016.1"/>
</dbReference>